<keyword evidence="1" id="KW-0175">Coiled coil</keyword>
<name>A0A0L8FVU2_OCTBM</name>
<organism evidence="2">
    <name type="scientific">Octopus bimaculoides</name>
    <name type="common">California two-spotted octopus</name>
    <dbReference type="NCBI Taxonomy" id="37653"/>
    <lineage>
        <taxon>Eukaryota</taxon>
        <taxon>Metazoa</taxon>
        <taxon>Spiralia</taxon>
        <taxon>Lophotrochozoa</taxon>
        <taxon>Mollusca</taxon>
        <taxon>Cephalopoda</taxon>
        <taxon>Coleoidea</taxon>
        <taxon>Octopodiformes</taxon>
        <taxon>Octopoda</taxon>
        <taxon>Incirrata</taxon>
        <taxon>Octopodidae</taxon>
        <taxon>Octopus</taxon>
    </lineage>
</organism>
<dbReference type="EMBL" id="KQ426221">
    <property type="protein sequence ID" value="KOF68535.1"/>
    <property type="molecule type" value="Genomic_DNA"/>
</dbReference>
<protein>
    <submittedName>
        <fullName evidence="2">Uncharacterized protein</fullName>
    </submittedName>
</protein>
<sequence length="294" mass="34090">MLVQTESLCNQNNLLNDELDRLRQLLETAEDSFAASTKETVELREKIKKLQNIVDKKDALQRENEDLKSIVHYWMEKFERERDSNENQQESILLENSKLKKNLEQNLTDYQNSLSKIQELKMHNSKLLKKKKIEIEKLSDNFEIEIIKLKTELNKAGENMTLLKKTNKELQTTNFDLVAQMIQLKEDKSKFPEGVACPILPVVIEEDMDFHQQKNITDKALSDVSFNQSNNTLSTELKGMVGEFLPSPICEREHLSDSPDSNPEESRDSMLANLTNFKDILQSTVETVSMYLLY</sequence>
<dbReference type="OrthoDB" id="10327520at2759"/>
<dbReference type="AlphaFoldDB" id="A0A0L8FVU2"/>
<evidence type="ECO:0000256" key="1">
    <source>
        <dbReference type="SAM" id="Coils"/>
    </source>
</evidence>
<feature type="coiled-coil region" evidence="1">
    <location>
        <begin position="5"/>
        <end position="173"/>
    </location>
</feature>
<gene>
    <name evidence="2" type="ORF">OCBIM_22007173mg</name>
</gene>
<evidence type="ECO:0000313" key="2">
    <source>
        <dbReference type="EMBL" id="KOF68535.1"/>
    </source>
</evidence>
<proteinExistence type="predicted"/>
<reference evidence="2" key="1">
    <citation type="submission" date="2015-07" db="EMBL/GenBank/DDBJ databases">
        <title>MeaNS - Measles Nucleotide Surveillance Program.</title>
        <authorList>
            <person name="Tran T."/>
            <person name="Druce J."/>
        </authorList>
    </citation>
    <scope>NUCLEOTIDE SEQUENCE</scope>
    <source>
        <strain evidence="2">UCB-OBI-ISO-001</strain>
        <tissue evidence="2">Gonad</tissue>
    </source>
</reference>
<accession>A0A0L8FVU2</accession>